<dbReference type="InterPro" id="IPR058912">
    <property type="entry name" value="HTH_animal"/>
</dbReference>
<evidence type="ECO:0000259" key="1">
    <source>
        <dbReference type="PROSITE" id="PS50164"/>
    </source>
</evidence>
<dbReference type="Proteomes" id="UP001303046">
    <property type="component" value="Unassembled WGS sequence"/>
</dbReference>
<gene>
    <name evidence="2" type="primary">Necator_chrV.g19886</name>
    <name evidence="2" type="ORF">RB195_015094</name>
</gene>
<dbReference type="PROSITE" id="PS50164">
    <property type="entry name" value="GIY_YIG"/>
    <property type="match status" value="1"/>
</dbReference>
<feature type="domain" description="GIY-YIG" evidence="1">
    <location>
        <begin position="142"/>
        <end position="190"/>
    </location>
</feature>
<proteinExistence type="predicted"/>
<dbReference type="Pfam" id="PF26215">
    <property type="entry name" value="HTH_animal"/>
    <property type="match status" value="1"/>
</dbReference>
<reference evidence="2 3" key="1">
    <citation type="submission" date="2023-08" db="EMBL/GenBank/DDBJ databases">
        <title>A Necator americanus chromosomal reference genome.</title>
        <authorList>
            <person name="Ilik V."/>
            <person name="Petrzelkova K.J."/>
            <person name="Pardy F."/>
            <person name="Fuh T."/>
            <person name="Niatou-Singa F.S."/>
            <person name="Gouil Q."/>
            <person name="Baker L."/>
            <person name="Ritchie M.E."/>
            <person name="Jex A.R."/>
            <person name="Gazzola D."/>
            <person name="Li H."/>
            <person name="Toshio Fujiwara R."/>
            <person name="Zhan B."/>
            <person name="Aroian R.V."/>
            <person name="Pafco B."/>
            <person name="Schwarz E.M."/>
        </authorList>
    </citation>
    <scope>NUCLEOTIDE SEQUENCE [LARGE SCALE GENOMIC DNA]</scope>
    <source>
        <strain evidence="2 3">Aroian</strain>
        <tissue evidence="2">Whole animal</tissue>
    </source>
</reference>
<comment type="caution">
    <text evidence="2">The sequence shown here is derived from an EMBL/GenBank/DDBJ whole genome shotgun (WGS) entry which is preliminary data.</text>
</comment>
<accession>A0ABR1E2X6</accession>
<evidence type="ECO:0000313" key="2">
    <source>
        <dbReference type="EMBL" id="KAK6757052.1"/>
    </source>
</evidence>
<keyword evidence="3" id="KW-1185">Reference proteome</keyword>
<name>A0ABR1E2X6_NECAM</name>
<dbReference type="InterPro" id="IPR000305">
    <property type="entry name" value="GIY-YIG_endonuc"/>
</dbReference>
<evidence type="ECO:0000313" key="3">
    <source>
        <dbReference type="Proteomes" id="UP001303046"/>
    </source>
</evidence>
<protein>
    <recommendedName>
        <fullName evidence="1">GIY-YIG domain-containing protein</fullName>
    </recommendedName>
</protein>
<organism evidence="2 3">
    <name type="scientific">Necator americanus</name>
    <name type="common">Human hookworm</name>
    <dbReference type="NCBI Taxonomy" id="51031"/>
    <lineage>
        <taxon>Eukaryota</taxon>
        <taxon>Metazoa</taxon>
        <taxon>Ecdysozoa</taxon>
        <taxon>Nematoda</taxon>
        <taxon>Chromadorea</taxon>
        <taxon>Rhabditida</taxon>
        <taxon>Rhabditina</taxon>
        <taxon>Rhabditomorpha</taxon>
        <taxon>Strongyloidea</taxon>
        <taxon>Ancylostomatidae</taxon>
        <taxon>Bunostominae</taxon>
        <taxon>Necator</taxon>
    </lineage>
</organism>
<dbReference type="EMBL" id="JAVFWL010000005">
    <property type="protein sequence ID" value="KAK6757052.1"/>
    <property type="molecule type" value="Genomic_DNA"/>
</dbReference>
<dbReference type="Pfam" id="PF01541">
    <property type="entry name" value="GIY-YIG"/>
    <property type="match status" value="1"/>
</dbReference>
<sequence>MINATSAHPIGMKKAIMRNMVKTATALCKGERERAETLELAIGIASLSGYTRSKSNTQSRATNKTMRIPREDRIPLCIPFVSDYLMCCYTLDTTALRDDVVLVNISNDSTKRQLVRNRFYDRQCMSECCAVCPFAKTGDCTKVVVIYQIECQRCNVIYVGETGRMLNLRIKQHLAGRRRDSSVTIRAPQK</sequence>